<feature type="compositionally biased region" description="Low complexity" evidence="1">
    <location>
        <begin position="72"/>
        <end position="110"/>
    </location>
</feature>
<dbReference type="Proteomes" id="UP001596407">
    <property type="component" value="Unassembled WGS sequence"/>
</dbReference>
<name>A0ABD5WJD2_9EURY</name>
<dbReference type="AlphaFoldDB" id="A0ABD5WJD2"/>
<gene>
    <name evidence="3" type="ORF">ACFQJ6_11370</name>
</gene>
<proteinExistence type="predicted"/>
<dbReference type="InterPro" id="IPR055685">
    <property type="entry name" value="DUF7261"/>
</dbReference>
<evidence type="ECO:0000313" key="3">
    <source>
        <dbReference type="EMBL" id="MFC7080626.1"/>
    </source>
</evidence>
<keyword evidence="2" id="KW-0472">Membrane</keyword>
<dbReference type="Pfam" id="PF23922">
    <property type="entry name" value="DUF7261"/>
    <property type="match status" value="1"/>
</dbReference>
<dbReference type="EMBL" id="JBHSZH010000005">
    <property type="protein sequence ID" value="MFC7080626.1"/>
    <property type="molecule type" value="Genomic_DNA"/>
</dbReference>
<organism evidence="3 4">
    <name type="scientific">Halorussus caseinilyticus</name>
    <dbReference type="NCBI Taxonomy" id="3034025"/>
    <lineage>
        <taxon>Archaea</taxon>
        <taxon>Methanobacteriati</taxon>
        <taxon>Methanobacteriota</taxon>
        <taxon>Stenosarchaea group</taxon>
        <taxon>Halobacteria</taxon>
        <taxon>Halobacteriales</taxon>
        <taxon>Haladaptataceae</taxon>
        <taxon>Halorussus</taxon>
    </lineage>
</organism>
<protein>
    <submittedName>
        <fullName evidence="3">Uncharacterized protein</fullName>
    </submittedName>
</protein>
<comment type="caution">
    <text evidence="3">The sequence shown here is derived from an EMBL/GenBank/DDBJ whole genome shotgun (WGS) entry which is preliminary data.</text>
</comment>
<evidence type="ECO:0000256" key="1">
    <source>
        <dbReference type="SAM" id="MobiDB-lite"/>
    </source>
</evidence>
<feature type="region of interest" description="Disordered" evidence="1">
    <location>
        <begin position="55"/>
        <end position="110"/>
    </location>
</feature>
<evidence type="ECO:0000313" key="4">
    <source>
        <dbReference type="Proteomes" id="UP001596407"/>
    </source>
</evidence>
<evidence type="ECO:0000256" key="2">
    <source>
        <dbReference type="SAM" id="Phobius"/>
    </source>
</evidence>
<feature type="region of interest" description="Disordered" evidence="1">
    <location>
        <begin position="1"/>
        <end position="25"/>
    </location>
</feature>
<accession>A0ABD5WJD2</accession>
<reference evidence="3 4" key="1">
    <citation type="journal article" date="2019" name="Int. J. Syst. Evol. Microbiol.">
        <title>The Global Catalogue of Microorganisms (GCM) 10K type strain sequencing project: providing services to taxonomists for standard genome sequencing and annotation.</title>
        <authorList>
            <consortium name="The Broad Institute Genomics Platform"/>
            <consortium name="The Broad Institute Genome Sequencing Center for Infectious Disease"/>
            <person name="Wu L."/>
            <person name="Ma J."/>
        </authorList>
    </citation>
    <scope>NUCLEOTIDE SEQUENCE [LARGE SCALE GENOMIC DNA]</scope>
    <source>
        <strain evidence="3 4">DT72</strain>
    </source>
</reference>
<feature type="compositionally biased region" description="Basic residues" evidence="1">
    <location>
        <begin position="61"/>
        <end position="71"/>
    </location>
</feature>
<keyword evidence="2" id="KW-1133">Transmembrane helix</keyword>
<dbReference type="RefSeq" id="WP_382209810.1">
    <property type="nucleotide sequence ID" value="NZ_JBHSZH010000005.1"/>
</dbReference>
<keyword evidence="2" id="KW-0812">Transmembrane</keyword>
<keyword evidence="4" id="KW-1185">Reference proteome</keyword>
<sequence>MADVRFDPRPPAGDRGRSGDGGRDRGQLILVTGLAIAVMLVALVLLLNTVIYTQNLATRGPKSRTPRRSRTATRSSPASAASWTPRTGRGTTPGRKSRTTSPRPSLGSTT</sequence>
<feature type="transmembrane region" description="Helical" evidence="2">
    <location>
        <begin position="28"/>
        <end position="52"/>
    </location>
</feature>